<reference evidence="1 2" key="1">
    <citation type="submission" date="2021-03" db="EMBL/GenBank/DDBJ databases">
        <title>Sequencing the genomes of 1000 actinobacteria strains.</title>
        <authorList>
            <person name="Klenk H.-P."/>
        </authorList>
    </citation>
    <scope>NUCLEOTIDE SEQUENCE [LARGE SCALE GENOMIC DNA]</scope>
    <source>
        <strain evidence="1 2">DSM 15797</strain>
    </source>
</reference>
<sequence length="53" mass="5227">MAASLWEQAMVAALGAGILSLYALVAAIRGRCLGGVCAMPAGFAEGGDCPAED</sequence>
<proteinExistence type="predicted"/>
<evidence type="ECO:0000313" key="1">
    <source>
        <dbReference type="EMBL" id="MBP2384777.1"/>
    </source>
</evidence>
<evidence type="ECO:0000313" key="2">
    <source>
        <dbReference type="Proteomes" id="UP001296993"/>
    </source>
</evidence>
<dbReference type="EMBL" id="JAGIOF010000001">
    <property type="protein sequence ID" value="MBP2384777.1"/>
    <property type="molecule type" value="Genomic_DNA"/>
</dbReference>
<accession>A0ABS4X8I3</accession>
<evidence type="ECO:0008006" key="3">
    <source>
        <dbReference type="Google" id="ProtNLM"/>
    </source>
</evidence>
<name>A0ABS4X8I3_9MICC</name>
<dbReference type="RefSeq" id="WP_209995484.1">
    <property type="nucleotide sequence ID" value="NZ_BAAAJY010000006.1"/>
</dbReference>
<gene>
    <name evidence="1" type="ORF">JOF47_000288</name>
</gene>
<organism evidence="1 2">
    <name type="scientific">Paeniglutamicibacter kerguelensis</name>
    <dbReference type="NCBI Taxonomy" id="254788"/>
    <lineage>
        <taxon>Bacteria</taxon>
        <taxon>Bacillati</taxon>
        <taxon>Actinomycetota</taxon>
        <taxon>Actinomycetes</taxon>
        <taxon>Micrococcales</taxon>
        <taxon>Micrococcaceae</taxon>
        <taxon>Paeniglutamicibacter</taxon>
    </lineage>
</organism>
<dbReference type="Proteomes" id="UP001296993">
    <property type="component" value="Unassembled WGS sequence"/>
</dbReference>
<protein>
    <recommendedName>
        <fullName evidence="3">FeoB-associated Cys-rich membrane protein</fullName>
    </recommendedName>
</protein>
<keyword evidence="2" id="KW-1185">Reference proteome</keyword>
<comment type="caution">
    <text evidence="1">The sequence shown here is derived from an EMBL/GenBank/DDBJ whole genome shotgun (WGS) entry which is preliminary data.</text>
</comment>